<keyword evidence="3" id="KW-0238">DNA-binding</keyword>
<dbReference type="PROSITE" id="PS50931">
    <property type="entry name" value="HTH_LYSR"/>
    <property type="match status" value="1"/>
</dbReference>
<dbReference type="PANTHER" id="PTHR30126:SF94">
    <property type="entry name" value="LYSR FAMILY TRANSCRIPTIONAL REGULATOR"/>
    <property type="match status" value="1"/>
</dbReference>
<sequence length="299" mass="33303">MRHSQLKAFHHVALLGGFSRAAEALYLTQPAISEQVKKLEQDHDTLLFHRERKRVRLTEEGAQLFLYTKQYFEIEQQIEDYMSATSAAIDGELRIIADSAHHITHFLGDFRKRYPDISVTLRTGNTEEILEDLRAYNAEIGIVGSLTPGNDMEALNLSTTKITAFAARGSSLAKRRSLSLQDLADLPLIFREQGSKTRQKLEERAKKKGLTLTPAIVAEGREAVREVVASGAGIGFVSLAEYGHDDRLVQIQLVDADIEMSETLVHLAQRRDVKVIRAFMEFARNAQQEKSAGGLAGAS</sequence>
<organism evidence="6 7">
    <name type="scientific">Aliiroseovarius zhejiangensis</name>
    <dbReference type="NCBI Taxonomy" id="1632025"/>
    <lineage>
        <taxon>Bacteria</taxon>
        <taxon>Pseudomonadati</taxon>
        <taxon>Pseudomonadota</taxon>
        <taxon>Alphaproteobacteria</taxon>
        <taxon>Rhodobacterales</taxon>
        <taxon>Paracoccaceae</taxon>
        <taxon>Aliiroseovarius</taxon>
    </lineage>
</organism>
<dbReference type="InterPro" id="IPR036388">
    <property type="entry name" value="WH-like_DNA-bd_sf"/>
</dbReference>
<protein>
    <submittedName>
        <fullName evidence="6">LysR family transcriptional regulator</fullName>
    </submittedName>
</protein>
<reference evidence="7" key="1">
    <citation type="journal article" date="2019" name="Int. J. Syst. Evol. Microbiol.">
        <title>The Global Catalogue of Microorganisms (GCM) 10K type strain sequencing project: providing services to taxonomists for standard genome sequencing and annotation.</title>
        <authorList>
            <consortium name="The Broad Institute Genomics Platform"/>
            <consortium name="The Broad Institute Genome Sequencing Center for Infectious Disease"/>
            <person name="Wu L."/>
            <person name="Ma J."/>
        </authorList>
    </citation>
    <scope>NUCLEOTIDE SEQUENCE [LARGE SCALE GENOMIC DNA]</scope>
    <source>
        <strain evidence="7">KCTC 42443</strain>
    </source>
</reference>
<evidence type="ECO:0000259" key="5">
    <source>
        <dbReference type="PROSITE" id="PS50931"/>
    </source>
</evidence>
<evidence type="ECO:0000256" key="2">
    <source>
        <dbReference type="ARBA" id="ARBA00023015"/>
    </source>
</evidence>
<dbReference type="InterPro" id="IPR036390">
    <property type="entry name" value="WH_DNA-bd_sf"/>
</dbReference>
<dbReference type="SUPFAM" id="SSF53850">
    <property type="entry name" value="Periplasmic binding protein-like II"/>
    <property type="match status" value="1"/>
</dbReference>
<keyword evidence="4" id="KW-0804">Transcription</keyword>
<dbReference type="RefSeq" id="WP_191287416.1">
    <property type="nucleotide sequence ID" value="NZ_BNCH01000009.1"/>
</dbReference>
<dbReference type="InterPro" id="IPR000847">
    <property type="entry name" value="LysR_HTH_N"/>
</dbReference>
<accession>A0ABQ3JAM8</accession>
<dbReference type="Pfam" id="PF00126">
    <property type="entry name" value="HTH_1"/>
    <property type="match status" value="1"/>
</dbReference>
<comment type="caution">
    <text evidence="6">The sequence shown here is derived from an EMBL/GenBank/DDBJ whole genome shotgun (WGS) entry which is preliminary data.</text>
</comment>
<comment type="similarity">
    <text evidence="1">Belongs to the LysR transcriptional regulatory family.</text>
</comment>
<dbReference type="PANTHER" id="PTHR30126">
    <property type="entry name" value="HTH-TYPE TRANSCRIPTIONAL REGULATOR"/>
    <property type="match status" value="1"/>
</dbReference>
<evidence type="ECO:0000313" key="7">
    <source>
        <dbReference type="Proteomes" id="UP000609802"/>
    </source>
</evidence>
<gene>
    <name evidence="6" type="ORF">GCM10016455_30580</name>
</gene>
<keyword evidence="2" id="KW-0805">Transcription regulation</keyword>
<dbReference type="Gene3D" id="3.40.190.290">
    <property type="match status" value="1"/>
</dbReference>
<evidence type="ECO:0000313" key="6">
    <source>
        <dbReference type="EMBL" id="GHF07426.1"/>
    </source>
</evidence>
<evidence type="ECO:0000256" key="1">
    <source>
        <dbReference type="ARBA" id="ARBA00009437"/>
    </source>
</evidence>
<dbReference type="CDD" id="cd05466">
    <property type="entry name" value="PBP2_LTTR_substrate"/>
    <property type="match status" value="1"/>
</dbReference>
<dbReference type="PRINTS" id="PR00039">
    <property type="entry name" value="HTHLYSR"/>
</dbReference>
<dbReference type="Pfam" id="PF03466">
    <property type="entry name" value="LysR_substrate"/>
    <property type="match status" value="1"/>
</dbReference>
<dbReference type="SUPFAM" id="SSF46785">
    <property type="entry name" value="Winged helix' DNA-binding domain"/>
    <property type="match status" value="1"/>
</dbReference>
<dbReference type="Proteomes" id="UP000609802">
    <property type="component" value="Unassembled WGS sequence"/>
</dbReference>
<evidence type="ECO:0000256" key="3">
    <source>
        <dbReference type="ARBA" id="ARBA00023125"/>
    </source>
</evidence>
<proteinExistence type="inferred from homology"/>
<feature type="domain" description="HTH lysR-type" evidence="5">
    <location>
        <begin position="1"/>
        <end position="58"/>
    </location>
</feature>
<name>A0ABQ3JAM8_9RHOB</name>
<dbReference type="EMBL" id="BNCH01000009">
    <property type="protein sequence ID" value="GHF07426.1"/>
    <property type="molecule type" value="Genomic_DNA"/>
</dbReference>
<dbReference type="InterPro" id="IPR005119">
    <property type="entry name" value="LysR_subst-bd"/>
</dbReference>
<dbReference type="Gene3D" id="1.10.10.10">
    <property type="entry name" value="Winged helix-like DNA-binding domain superfamily/Winged helix DNA-binding domain"/>
    <property type="match status" value="1"/>
</dbReference>
<evidence type="ECO:0000256" key="4">
    <source>
        <dbReference type="ARBA" id="ARBA00023163"/>
    </source>
</evidence>
<keyword evidence="7" id="KW-1185">Reference proteome</keyword>